<evidence type="ECO:0000313" key="7">
    <source>
        <dbReference type="EMBL" id="GAM12007.1"/>
    </source>
</evidence>
<evidence type="ECO:0000256" key="5">
    <source>
        <dbReference type="SAM" id="Phobius"/>
    </source>
</evidence>
<dbReference type="Gene3D" id="3.40.630.190">
    <property type="entry name" value="LCP protein"/>
    <property type="match status" value="1"/>
</dbReference>
<evidence type="ECO:0000313" key="8">
    <source>
        <dbReference type="Proteomes" id="UP000031014"/>
    </source>
</evidence>
<dbReference type="OrthoDB" id="27330at2"/>
<evidence type="ECO:0000256" key="2">
    <source>
        <dbReference type="ARBA" id="ARBA00022692"/>
    </source>
</evidence>
<comment type="similarity">
    <text evidence="1">Belongs to the LytR/CpsA/Psr (LCP) family.</text>
</comment>
<accession>A0A0A8WZ32</accession>
<dbReference type="NCBIfam" id="TIGR00350">
    <property type="entry name" value="lytR_cpsA_psr"/>
    <property type="match status" value="1"/>
</dbReference>
<feature type="domain" description="Cell envelope-related transcriptional attenuator" evidence="6">
    <location>
        <begin position="90"/>
        <end position="239"/>
    </location>
</feature>
<name>A0A0A8WZ32_MESS1</name>
<keyword evidence="2 5" id="KW-0812">Transmembrane</keyword>
<evidence type="ECO:0000256" key="3">
    <source>
        <dbReference type="ARBA" id="ARBA00022968"/>
    </source>
</evidence>
<keyword evidence="3" id="KW-0735">Signal-anchor</keyword>
<sequence>MDRSTLKKRKKKRSILKKIVLMFISMLIIIGSYFGFVAYKAYDAASSSFNQLERGSKSKLRAKEITVMEDPFSVLLMGIETYSSGGKGGRADSLIVATINPRTKSIKLLSIPRDSLVMVPNKGSNDKINHSYNYGGKESTIETVETLLNIPIDYYATVNFKGFKQIIDEIGGVDVNVPFDFWEKSDVGGKKLYFYEGPMHLNGDEALAYARMRKQDPRGDFGRNDRQKEIIEASVKEMVSVKNLLSLDDIAQHVGNNIETNLKISEALGVQKAFIGFDTSNIEKLALKGTDAYYDNVYYFELDEIELENIKEQLQGHLNHTN</sequence>
<keyword evidence="4 5" id="KW-1133">Transmembrane helix</keyword>
<dbReference type="InterPro" id="IPR050922">
    <property type="entry name" value="LytR/CpsA/Psr_CW_biosynth"/>
</dbReference>
<reference evidence="7 8" key="1">
    <citation type="submission" date="2013-06" db="EMBL/GenBank/DDBJ databases">
        <title>Whole genome shotgun sequence of Bacillus selenatarsenatis SF-1.</title>
        <authorList>
            <person name="Kuroda M."/>
            <person name="Sei K."/>
            <person name="Yamashita M."/>
            <person name="Ike M."/>
        </authorList>
    </citation>
    <scope>NUCLEOTIDE SEQUENCE [LARGE SCALE GENOMIC DNA]</scope>
    <source>
        <strain evidence="7 8">SF-1</strain>
    </source>
</reference>
<dbReference type="GO" id="GO:0071555">
    <property type="term" value="P:cell wall organization"/>
    <property type="evidence" value="ECO:0007669"/>
    <property type="project" value="UniProtKB-KW"/>
</dbReference>
<keyword evidence="5" id="KW-0472">Membrane</keyword>
<dbReference type="PANTHER" id="PTHR33392:SF10">
    <property type="entry name" value="POLYISOPRENYL-TEICHOIC ACID--PEPTIDOGLYCAN TEICHOIC ACID TRANSFERASE TAGV"/>
    <property type="match status" value="1"/>
</dbReference>
<dbReference type="Proteomes" id="UP000031014">
    <property type="component" value="Unassembled WGS sequence"/>
</dbReference>
<gene>
    <name evidence="7" type="ORF">SAMD00020551_0126</name>
</gene>
<organism evidence="7 8">
    <name type="scientific">Mesobacillus selenatarsenatis (strain DSM 18680 / JCM 14380 / FERM P-15431 / SF-1)</name>
    <dbReference type="NCBI Taxonomy" id="1321606"/>
    <lineage>
        <taxon>Bacteria</taxon>
        <taxon>Bacillati</taxon>
        <taxon>Bacillota</taxon>
        <taxon>Bacilli</taxon>
        <taxon>Bacillales</taxon>
        <taxon>Bacillaceae</taxon>
        <taxon>Mesobacillus</taxon>
    </lineage>
</organism>
<evidence type="ECO:0000256" key="4">
    <source>
        <dbReference type="ARBA" id="ARBA00022989"/>
    </source>
</evidence>
<feature type="transmembrane region" description="Helical" evidence="5">
    <location>
        <begin position="20"/>
        <end position="42"/>
    </location>
</feature>
<dbReference type="AlphaFoldDB" id="A0A0A8WZ32"/>
<protein>
    <submittedName>
        <fullName evidence="7">Cell envelope-associated transcriptional attenuator LytR-CpsA-Psr, subfamily F2 (As in PMID19099556)</fullName>
    </submittedName>
</protein>
<dbReference type="InterPro" id="IPR004474">
    <property type="entry name" value="LytR_CpsA_psr"/>
</dbReference>
<evidence type="ECO:0000256" key="1">
    <source>
        <dbReference type="ARBA" id="ARBA00006068"/>
    </source>
</evidence>
<comment type="caution">
    <text evidence="7">The sequence shown here is derived from an EMBL/GenBank/DDBJ whole genome shotgun (WGS) entry which is preliminary data.</text>
</comment>
<dbReference type="EMBL" id="BASE01000004">
    <property type="protein sequence ID" value="GAM12007.1"/>
    <property type="molecule type" value="Genomic_DNA"/>
</dbReference>
<evidence type="ECO:0000259" key="6">
    <source>
        <dbReference type="Pfam" id="PF03816"/>
    </source>
</evidence>
<keyword evidence="8" id="KW-1185">Reference proteome</keyword>
<proteinExistence type="inferred from homology"/>
<dbReference type="Pfam" id="PF03816">
    <property type="entry name" value="LytR_cpsA_psr"/>
    <property type="match status" value="1"/>
</dbReference>
<dbReference type="STRING" id="1321606.SAMD00020551_0126"/>
<dbReference type="RefSeq" id="WP_041963965.1">
    <property type="nucleotide sequence ID" value="NZ_BASE01000004.1"/>
</dbReference>
<dbReference type="PANTHER" id="PTHR33392">
    <property type="entry name" value="POLYISOPRENYL-TEICHOIC ACID--PEPTIDOGLYCAN TEICHOIC ACID TRANSFERASE TAGU"/>
    <property type="match status" value="1"/>
</dbReference>